<organism evidence="2 3">
    <name type="scientific">Legionella londiniensis</name>
    <dbReference type="NCBI Taxonomy" id="45068"/>
    <lineage>
        <taxon>Bacteria</taxon>
        <taxon>Pseudomonadati</taxon>
        <taxon>Pseudomonadota</taxon>
        <taxon>Gammaproteobacteria</taxon>
        <taxon>Legionellales</taxon>
        <taxon>Legionellaceae</taxon>
        <taxon>Legionella</taxon>
    </lineage>
</organism>
<evidence type="ECO:0000313" key="2">
    <source>
        <dbReference type="EMBL" id="KTD19909.1"/>
    </source>
</evidence>
<keyword evidence="1" id="KW-0732">Signal</keyword>
<feature type="signal peptide" evidence="1">
    <location>
        <begin position="1"/>
        <end position="18"/>
    </location>
</feature>
<name>A0A0W0VIG3_9GAMM</name>
<reference evidence="2 3" key="1">
    <citation type="submission" date="2015-11" db="EMBL/GenBank/DDBJ databases">
        <title>Genomic analysis of 38 Legionella species identifies large and diverse effector repertoires.</title>
        <authorList>
            <person name="Burstein D."/>
            <person name="Amaro F."/>
            <person name="Zusman T."/>
            <person name="Lifshitz Z."/>
            <person name="Cohen O."/>
            <person name="Gilbert J.A."/>
            <person name="Pupko T."/>
            <person name="Shuman H.A."/>
            <person name="Segal G."/>
        </authorList>
    </citation>
    <scope>NUCLEOTIDE SEQUENCE [LARGE SCALE GENOMIC DNA]</scope>
    <source>
        <strain evidence="2 3">ATCC 49505</strain>
    </source>
</reference>
<dbReference type="PATRIC" id="fig|45068.5.peg.2264"/>
<dbReference type="OrthoDB" id="9922338at2"/>
<dbReference type="AlphaFoldDB" id="A0A0W0VIG3"/>
<comment type="caution">
    <text evidence="2">The sequence shown here is derived from an EMBL/GenBank/DDBJ whole genome shotgun (WGS) entry which is preliminary data.</text>
</comment>
<accession>A0A0W0VIG3</accession>
<feature type="chain" id="PRO_5006914822" description="DUF1579 domain-containing protein" evidence="1">
    <location>
        <begin position="19"/>
        <end position="177"/>
    </location>
</feature>
<protein>
    <recommendedName>
        <fullName evidence="4">DUF1579 domain-containing protein</fullName>
    </recommendedName>
</protein>
<dbReference type="EMBL" id="LNYK01000033">
    <property type="protein sequence ID" value="KTD19909.1"/>
    <property type="molecule type" value="Genomic_DNA"/>
</dbReference>
<keyword evidence="3" id="KW-1185">Reference proteome</keyword>
<dbReference type="STRING" id="45068.Llon_2081"/>
<evidence type="ECO:0000313" key="3">
    <source>
        <dbReference type="Proteomes" id="UP000054997"/>
    </source>
</evidence>
<evidence type="ECO:0000256" key="1">
    <source>
        <dbReference type="SAM" id="SignalP"/>
    </source>
</evidence>
<dbReference type="RefSeq" id="WP_058530035.1">
    <property type="nucleotide sequence ID" value="NZ_CAAAHZ010000011.1"/>
</dbReference>
<dbReference type="Proteomes" id="UP000054997">
    <property type="component" value="Unassembled WGS sequence"/>
</dbReference>
<gene>
    <name evidence="2" type="ORF">Llon_2081</name>
</gene>
<evidence type="ECO:0008006" key="4">
    <source>
        <dbReference type="Google" id="ProtNLM"/>
    </source>
</evidence>
<proteinExistence type="predicted"/>
<sequence length="177" mass="19815">MKKILALSASLLFSSAYAVETKVETNNMMQPPKPLQNKIYDAMVGTWQGENDMMGIKMHETIKIHWALNHQYLIMELKASSNQPEISYEGMGVFGVTSTGQGKAWWFDSWGADSAAVGTGTFGDNKFVLADGNERFKETRTFEMKGKQMVMHAKGTMTMPDGKTMDFDETVTYKKVS</sequence>